<dbReference type="SUPFAM" id="SSF50729">
    <property type="entry name" value="PH domain-like"/>
    <property type="match status" value="1"/>
</dbReference>
<feature type="domain" description="SLM1/RGC1-like PH" evidence="3">
    <location>
        <begin position="372"/>
        <end position="438"/>
    </location>
</feature>
<keyword evidence="6" id="KW-1185">Reference proteome</keyword>
<gene>
    <name evidence="5" type="ORF">BB561_000797</name>
</gene>
<evidence type="ECO:0000313" key="6">
    <source>
        <dbReference type="Proteomes" id="UP000245383"/>
    </source>
</evidence>
<evidence type="ECO:0000259" key="3">
    <source>
        <dbReference type="Pfam" id="PF20399"/>
    </source>
</evidence>
<organism evidence="5 6">
    <name type="scientific">Smittium simulii</name>
    <dbReference type="NCBI Taxonomy" id="133385"/>
    <lineage>
        <taxon>Eukaryota</taxon>
        <taxon>Fungi</taxon>
        <taxon>Fungi incertae sedis</taxon>
        <taxon>Zoopagomycota</taxon>
        <taxon>Kickxellomycotina</taxon>
        <taxon>Harpellomycetes</taxon>
        <taxon>Harpellales</taxon>
        <taxon>Legeriomycetaceae</taxon>
        <taxon>Smittium</taxon>
    </lineage>
</organism>
<feature type="compositionally biased region" description="Polar residues" evidence="2">
    <location>
        <begin position="11"/>
        <end position="56"/>
    </location>
</feature>
<accession>A0A2T9YXK3</accession>
<dbReference type="STRING" id="133385.A0A2T9YXK3"/>
<evidence type="ECO:0000256" key="2">
    <source>
        <dbReference type="SAM" id="MobiDB-lite"/>
    </source>
</evidence>
<proteinExistence type="predicted"/>
<evidence type="ECO:0008006" key="7">
    <source>
        <dbReference type="Google" id="ProtNLM"/>
    </source>
</evidence>
<dbReference type="PANTHER" id="PTHR31941">
    <property type="entry name" value="CYTOSKELETAL SIGNALING PROTEIN SLM1"/>
    <property type="match status" value="1"/>
</dbReference>
<evidence type="ECO:0000256" key="1">
    <source>
        <dbReference type="ARBA" id="ARBA00022553"/>
    </source>
</evidence>
<dbReference type="PANTHER" id="PTHR31941:SF1">
    <property type="entry name" value="CYTOSKELETAL SIGNALING PROTEIN SLM1"/>
    <property type="match status" value="1"/>
</dbReference>
<dbReference type="Pfam" id="PF20400">
    <property type="entry name" value="BAR_4"/>
    <property type="match status" value="1"/>
</dbReference>
<keyword evidence="1" id="KW-0597">Phosphoprotein</keyword>
<dbReference type="EMBL" id="MBFR01000019">
    <property type="protein sequence ID" value="PVU97057.1"/>
    <property type="molecule type" value="Genomic_DNA"/>
</dbReference>
<feature type="domain" description="SLM1/RGC1-like BAR-like" evidence="4">
    <location>
        <begin position="172"/>
        <end position="348"/>
    </location>
</feature>
<dbReference type="AlphaFoldDB" id="A0A2T9YXK3"/>
<reference evidence="5 6" key="1">
    <citation type="journal article" date="2018" name="MBio">
        <title>Comparative Genomics Reveals the Core Gene Toolbox for the Fungus-Insect Symbiosis.</title>
        <authorList>
            <person name="Wang Y."/>
            <person name="Stata M."/>
            <person name="Wang W."/>
            <person name="Stajich J.E."/>
            <person name="White M.M."/>
            <person name="Moncalvo J.M."/>
        </authorList>
    </citation>
    <scope>NUCLEOTIDE SEQUENCE [LARGE SCALE GENOMIC DNA]</scope>
    <source>
        <strain evidence="5 6">SWE-8-4</strain>
    </source>
</reference>
<name>A0A2T9YXK3_9FUNG</name>
<dbReference type="Gene3D" id="2.30.29.30">
    <property type="entry name" value="Pleckstrin-homology domain (PH domain)/Phosphotyrosine-binding domain (PTB)"/>
    <property type="match status" value="1"/>
</dbReference>
<dbReference type="Proteomes" id="UP000245383">
    <property type="component" value="Unassembled WGS sequence"/>
</dbReference>
<evidence type="ECO:0000259" key="4">
    <source>
        <dbReference type="Pfam" id="PF20400"/>
    </source>
</evidence>
<dbReference type="OrthoDB" id="5598057at2759"/>
<dbReference type="InterPro" id="IPR046868">
    <property type="entry name" value="BAR_4"/>
</dbReference>
<feature type="region of interest" description="Disordered" evidence="2">
    <location>
        <begin position="1"/>
        <end position="102"/>
    </location>
</feature>
<evidence type="ECO:0000313" key="5">
    <source>
        <dbReference type="EMBL" id="PVU97057.1"/>
    </source>
</evidence>
<protein>
    <recommendedName>
        <fullName evidence="7">PH domain-containing protein</fullName>
    </recommendedName>
</protein>
<dbReference type="Pfam" id="PF20399">
    <property type="entry name" value="PH_20"/>
    <property type="match status" value="1"/>
</dbReference>
<dbReference type="InterPro" id="IPR046869">
    <property type="entry name" value="SLM1/RGC1-like_PH"/>
</dbReference>
<sequence>MNKFRAALGSKSKSQTPTTPLTEQFEQNLQVSGSTPQVSPSENFDTMRSLSVTNPFEPSEQSVSATSQSASLSNTPAPLSLSSKATSNSEYQSSIPISTDKGNTIPANIGSGDDSDLVIQRLQAWKHIVKIFSGFLTAFAESAMSQTKSIMKVEQTMRLNAVDSQFFLPSSSGGIIDLFEGVIAENKALASRNAAISKIFTDELVPNLQALRKEIKTQVKTYSSNVAVAVSPANKYQKQIEDESAKLSRAVDNMYKQIFKVDPWLCKQAIEQIILKKVGADNVYYNTIQSEVAKIGNFDLTLSERFAKIVIAYTTHLGEKLLPSDINTLSFLDSVKKMSPSLEWNAFLLKYDSALKEPCGKSEHVKAEDVEYAHKNSKYVQVIKTDQIEREKGLIKSFTRANIVITHCGFLHSFSKNDPEMIGDPDITLVLTKATVETGLNNTFTVKIPSGYSGKGTHSFRCLTQSAVAEWVAAIQSRIENLAFTIA</sequence>
<comment type="caution">
    <text evidence="5">The sequence shown here is derived from an EMBL/GenBank/DDBJ whole genome shotgun (WGS) entry which is preliminary data.</text>
</comment>
<dbReference type="SUPFAM" id="SSF103657">
    <property type="entry name" value="BAR/IMD domain-like"/>
    <property type="match status" value="1"/>
</dbReference>
<dbReference type="InterPro" id="IPR027267">
    <property type="entry name" value="AH/BAR_dom_sf"/>
</dbReference>
<feature type="compositionally biased region" description="Low complexity" evidence="2">
    <location>
        <begin position="59"/>
        <end position="73"/>
    </location>
</feature>
<feature type="compositionally biased region" description="Polar residues" evidence="2">
    <location>
        <begin position="74"/>
        <end position="102"/>
    </location>
</feature>
<dbReference type="InterPro" id="IPR011993">
    <property type="entry name" value="PH-like_dom_sf"/>
</dbReference>